<comment type="similarity">
    <text evidence="2 11">Belongs to the sulfotransferase 2 family.</text>
</comment>
<sequence length="969" mass="107106">MEPSKVVQALKMLQDEGREDLIKEGVLEEAWVGLRRPKRLSARGVSAAVIACSSSPQKCKKFKAKSAEGRKASRSPDNIAETPAKVQGSPTWFARKRGAGRSSRRSGGSLSRRVAAGGRGAALSSAEAVLHRQGAQRVGVREGGAGRIKSVEQAQPTKERVGRPAAILEERRLGGNFKMAAPIVGKEKVPVSRKFKRNAVDLEAQGQSIRSEEVIFISDEEQEGLEAFGLDVVEGELRSDSQFVGGFEGYGLADKELLGSFHKEVRESEVVEVGLDLGELVEFVDQDGSIFKGRVWGKSSGESKKGRFQVLQEVRQRDVEEVGVGCGAPRFQGGLKGLTVHREAGRPSDGQSQPVKARAPIAHRGEERVKSGAAHLTTRESAMSLMGHGAGSLDEVPSTSRGAMGRWELQGEEDLDFEEEMEDRALPVSSAVVTDIAPSVAEVVRGDHPVRRRQAVEGCLPRGCVGGPDGVCAVWIVGHSFVRWAEKQAAARHFGRQLGLDGIRVKKTAASRGVSFASKGRWEEGGVAANRAAGKTEGEAAIGRPPLAAPPTGGPKPRKLHSQQPSSSIQGWRRGGTTAALSPQGAEDSRRGGCQCSQRLLGGRQHPHPAARRTRRCRLCLGAPELDGRKKGNGKGTIPPIDPDNHVLNPRPLIWSAVTEIQKMTLSENVRKMQADHQPTGEAREDTLLVPRIQLDRLALLRNVCKNESIKNLTHTPVSKFVLDRIFVNDRHKILFCQTPKVGNTQWKKVLIVLNGQFTSISKIPEYIVHNNEKNGITRLSSFSKQEIQERLNSYFKFLIVRDPFERLISAFKDKFVNNPRFEPWYKHNIAPAIIRKYRKNHTESRGLQFEDFVRYLGDPNHRRLDLQFGEHIIHWVSYVELCAPCEINYSVVGHHETLEADALYILKKAGIDHLVSYPTIPPGITLYNRTKVQNYFSKVSKRDIRRLYARFEGDFKLFGYPEPDFLFN</sequence>
<keyword evidence="6" id="KW-1133">Transmembrane helix</keyword>
<comment type="subcellular location">
    <subcellularLocation>
        <location evidence="1 11">Golgi apparatus membrane</location>
        <topology evidence="1 11">Single-pass type II membrane protein</topology>
    </subcellularLocation>
</comment>
<dbReference type="GO" id="GO:0000139">
    <property type="term" value="C:Golgi membrane"/>
    <property type="evidence" value="ECO:0007669"/>
    <property type="project" value="UniProtKB-SubCell"/>
</dbReference>
<protein>
    <recommendedName>
        <fullName evidence="11">Carbohydrate sulfotransferase</fullName>
        <ecNumber evidence="11">2.8.2.-</ecNumber>
    </recommendedName>
</protein>
<keyword evidence="4" id="KW-0812">Transmembrane</keyword>
<dbReference type="InterPro" id="IPR005331">
    <property type="entry name" value="Sulfotransferase"/>
</dbReference>
<evidence type="ECO:0000313" key="13">
    <source>
        <dbReference type="EMBL" id="KAJ1118388.1"/>
    </source>
</evidence>
<dbReference type="EC" id="2.8.2.-" evidence="11"/>
<keyword evidence="10 11" id="KW-0119">Carbohydrate metabolism</keyword>
<evidence type="ECO:0000256" key="12">
    <source>
        <dbReference type="SAM" id="MobiDB-lite"/>
    </source>
</evidence>
<keyword evidence="8" id="KW-0472">Membrane</keyword>
<feature type="region of interest" description="Disordered" evidence="12">
    <location>
        <begin position="60"/>
        <end position="115"/>
    </location>
</feature>
<dbReference type="InterPro" id="IPR018011">
    <property type="entry name" value="Carb_sulfotrans_8-10"/>
</dbReference>
<dbReference type="PANTHER" id="PTHR12137:SF2">
    <property type="entry name" value="CARBOHYDRATE SULFOTRANSFERASE 10"/>
    <property type="match status" value="1"/>
</dbReference>
<keyword evidence="14" id="KW-1185">Reference proteome</keyword>
<keyword evidence="5 11" id="KW-0735">Signal-anchor</keyword>
<dbReference type="GO" id="GO:0030166">
    <property type="term" value="P:proteoglycan biosynthetic process"/>
    <property type="evidence" value="ECO:0007669"/>
    <property type="project" value="TreeGrafter"/>
</dbReference>
<gene>
    <name evidence="13" type="ORF">NDU88_006579</name>
</gene>
<dbReference type="AlphaFoldDB" id="A0AAV7NQN4"/>
<dbReference type="GO" id="GO:0016051">
    <property type="term" value="P:carbohydrate biosynthetic process"/>
    <property type="evidence" value="ECO:0007669"/>
    <property type="project" value="InterPro"/>
</dbReference>
<name>A0AAV7NQN4_PLEWA</name>
<dbReference type="GO" id="GO:0008146">
    <property type="term" value="F:sulfotransferase activity"/>
    <property type="evidence" value="ECO:0007669"/>
    <property type="project" value="InterPro"/>
</dbReference>
<evidence type="ECO:0000256" key="10">
    <source>
        <dbReference type="ARBA" id="ARBA00023277"/>
    </source>
</evidence>
<evidence type="ECO:0000313" key="14">
    <source>
        <dbReference type="Proteomes" id="UP001066276"/>
    </source>
</evidence>
<reference evidence="13" key="1">
    <citation type="journal article" date="2022" name="bioRxiv">
        <title>Sequencing and chromosome-scale assembly of the giantPleurodeles waltlgenome.</title>
        <authorList>
            <person name="Brown T."/>
            <person name="Elewa A."/>
            <person name="Iarovenko S."/>
            <person name="Subramanian E."/>
            <person name="Araus A.J."/>
            <person name="Petzold A."/>
            <person name="Susuki M."/>
            <person name="Suzuki K.-i.T."/>
            <person name="Hayashi T."/>
            <person name="Toyoda A."/>
            <person name="Oliveira C."/>
            <person name="Osipova E."/>
            <person name="Leigh N.D."/>
            <person name="Simon A."/>
            <person name="Yun M.H."/>
        </authorList>
    </citation>
    <scope>NUCLEOTIDE SEQUENCE</scope>
    <source>
        <strain evidence="13">20211129_DDA</strain>
        <tissue evidence="13">Liver</tissue>
    </source>
</reference>
<evidence type="ECO:0000256" key="2">
    <source>
        <dbReference type="ARBA" id="ARBA00006339"/>
    </source>
</evidence>
<dbReference type="PANTHER" id="PTHR12137">
    <property type="entry name" value="CARBOHYDRATE SULFOTRANSFERASE"/>
    <property type="match status" value="1"/>
</dbReference>
<keyword evidence="7 11" id="KW-0333">Golgi apparatus</keyword>
<evidence type="ECO:0000256" key="8">
    <source>
        <dbReference type="ARBA" id="ARBA00023136"/>
    </source>
</evidence>
<organism evidence="13 14">
    <name type="scientific">Pleurodeles waltl</name>
    <name type="common">Iberian ribbed newt</name>
    <dbReference type="NCBI Taxonomy" id="8319"/>
    <lineage>
        <taxon>Eukaryota</taxon>
        <taxon>Metazoa</taxon>
        <taxon>Chordata</taxon>
        <taxon>Craniata</taxon>
        <taxon>Vertebrata</taxon>
        <taxon>Euteleostomi</taxon>
        <taxon>Amphibia</taxon>
        <taxon>Batrachia</taxon>
        <taxon>Caudata</taxon>
        <taxon>Salamandroidea</taxon>
        <taxon>Salamandridae</taxon>
        <taxon>Pleurodelinae</taxon>
        <taxon>Pleurodeles</taxon>
    </lineage>
</organism>
<evidence type="ECO:0000256" key="6">
    <source>
        <dbReference type="ARBA" id="ARBA00022989"/>
    </source>
</evidence>
<keyword evidence="3 11" id="KW-0808">Transferase</keyword>
<evidence type="ECO:0000256" key="11">
    <source>
        <dbReference type="RuleBase" id="RU364020"/>
    </source>
</evidence>
<evidence type="ECO:0000256" key="3">
    <source>
        <dbReference type="ARBA" id="ARBA00022679"/>
    </source>
</evidence>
<feature type="compositionally biased region" description="Basic residues" evidence="12">
    <location>
        <begin position="94"/>
        <end position="104"/>
    </location>
</feature>
<feature type="region of interest" description="Disordered" evidence="12">
    <location>
        <begin position="526"/>
        <end position="593"/>
    </location>
</feature>
<dbReference type="Pfam" id="PF03567">
    <property type="entry name" value="Sulfotransfer_2"/>
    <property type="match status" value="1"/>
</dbReference>
<dbReference type="EMBL" id="JANPWB010000012">
    <property type="protein sequence ID" value="KAJ1118388.1"/>
    <property type="molecule type" value="Genomic_DNA"/>
</dbReference>
<dbReference type="Proteomes" id="UP001066276">
    <property type="component" value="Chromosome 8"/>
</dbReference>
<proteinExistence type="inferred from homology"/>
<keyword evidence="9 11" id="KW-0325">Glycoprotein</keyword>
<accession>A0AAV7NQN4</accession>
<evidence type="ECO:0000256" key="9">
    <source>
        <dbReference type="ARBA" id="ARBA00023180"/>
    </source>
</evidence>
<evidence type="ECO:0000256" key="1">
    <source>
        <dbReference type="ARBA" id="ARBA00004323"/>
    </source>
</evidence>
<feature type="compositionally biased region" description="Low complexity" evidence="12">
    <location>
        <begin position="105"/>
        <end position="115"/>
    </location>
</feature>
<evidence type="ECO:0000256" key="4">
    <source>
        <dbReference type="ARBA" id="ARBA00022692"/>
    </source>
</evidence>
<evidence type="ECO:0000256" key="7">
    <source>
        <dbReference type="ARBA" id="ARBA00023034"/>
    </source>
</evidence>
<comment type="caution">
    <text evidence="13">The sequence shown here is derived from an EMBL/GenBank/DDBJ whole genome shotgun (WGS) entry which is preliminary data.</text>
</comment>
<evidence type="ECO:0000256" key="5">
    <source>
        <dbReference type="ARBA" id="ARBA00022968"/>
    </source>
</evidence>